<dbReference type="RefSeq" id="WP_168736739.1">
    <property type="nucleotide sequence ID" value="NZ_JABAHZ010000001.1"/>
</dbReference>
<dbReference type="EMBL" id="JABAHZ010000001">
    <property type="protein sequence ID" value="NLR77332.1"/>
    <property type="molecule type" value="Genomic_DNA"/>
</dbReference>
<feature type="compositionally biased region" description="Basic and acidic residues" evidence="1">
    <location>
        <begin position="264"/>
        <end position="285"/>
    </location>
</feature>
<dbReference type="Pfam" id="PF13699">
    <property type="entry name" value="eCIS_core"/>
    <property type="match status" value="1"/>
</dbReference>
<name>A0A847SMZ6_9BACT</name>
<protein>
    <submittedName>
        <fullName evidence="3">DUF4157 domain-containing protein</fullName>
    </submittedName>
</protein>
<evidence type="ECO:0000313" key="4">
    <source>
        <dbReference type="Proteomes" id="UP000552864"/>
    </source>
</evidence>
<sequence length="567" mass="63128">MLQESKNPQSTPASPAAAPTRNRMGVAIPAVQPLQKKRDSHQEDEPAQMKVRSDEPARASAKPFQLKANNSGLPDQLKTGIENLSGFSMDDVKVHYNSDKPAQLQAFAYAQGNDIHIGPGQEKHLPHEAWHVVQQKQGRVSANLQMKGAMINDDPSLESEADIMGEKAVALNDAGTPLSMKQQTTGSSVIQAKKEIKGAHNFPKKGKLSIHFEEMRKGSSVGMYGYISFYPLSGGYTAYKIELVQIASLRTNDNEQAKYMERLMPKSDEGKEKKEEASPEIKETNLETEGENPVKNMVRNASPQQHFIDLLYTHTKPREQAGEPNVEMAYNAERRGKWDDPLDTIQMGKTDTVRNFYNLLHQKPGADAEVIKIDQFPGYNDGPEEIKETALHDFPVSGKPSVFSFQTSVDVDPDKAGKYPKEYWGVVKWGFTTLVNPFEEEAFIDQVAPVEFTEGNTPELKASRENFASIFANSSAWTSPEGIADIDKLLKAGSPKGIDYLENAAKDFNFVLGRILDESKSDPDVLKRIAGPHQKNVSWILLKLKEKGLDKKEFSVSLSDRYKQLYA</sequence>
<feature type="compositionally biased region" description="Low complexity" evidence="1">
    <location>
        <begin position="8"/>
        <end position="20"/>
    </location>
</feature>
<evidence type="ECO:0000256" key="1">
    <source>
        <dbReference type="SAM" id="MobiDB-lite"/>
    </source>
</evidence>
<feature type="region of interest" description="Disordered" evidence="1">
    <location>
        <begin position="1"/>
        <end position="63"/>
    </location>
</feature>
<evidence type="ECO:0000313" key="3">
    <source>
        <dbReference type="EMBL" id="NLR77332.1"/>
    </source>
</evidence>
<dbReference type="AlphaFoldDB" id="A0A847SMZ6"/>
<feature type="region of interest" description="Disordered" evidence="1">
    <location>
        <begin position="264"/>
        <end position="291"/>
    </location>
</feature>
<evidence type="ECO:0000259" key="2">
    <source>
        <dbReference type="Pfam" id="PF13699"/>
    </source>
</evidence>
<feature type="domain" description="eCIS core" evidence="2">
    <location>
        <begin position="73"/>
        <end position="138"/>
    </location>
</feature>
<dbReference type="InterPro" id="IPR025295">
    <property type="entry name" value="eCIS_core_dom"/>
</dbReference>
<comment type="caution">
    <text evidence="3">The sequence shown here is derived from an EMBL/GenBank/DDBJ whole genome shotgun (WGS) entry which is preliminary data.</text>
</comment>
<accession>A0A847SMZ6</accession>
<dbReference type="Proteomes" id="UP000552864">
    <property type="component" value="Unassembled WGS sequence"/>
</dbReference>
<organism evidence="3 4">
    <name type="scientific">Chitinophaga eiseniae</name>
    <dbReference type="NCBI Taxonomy" id="634771"/>
    <lineage>
        <taxon>Bacteria</taxon>
        <taxon>Pseudomonadati</taxon>
        <taxon>Bacteroidota</taxon>
        <taxon>Chitinophagia</taxon>
        <taxon>Chitinophagales</taxon>
        <taxon>Chitinophagaceae</taxon>
        <taxon>Chitinophaga</taxon>
    </lineage>
</organism>
<proteinExistence type="predicted"/>
<keyword evidence="4" id="KW-1185">Reference proteome</keyword>
<gene>
    <name evidence="3" type="ORF">HGH91_01770</name>
</gene>
<reference evidence="3 4" key="1">
    <citation type="submission" date="2020-04" db="EMBL/GenBank/DDBJ databases">
        <authorList>
            <person name="Yin C."/>
        </authorList>
    </citation>
    <scope>NUCLEOTIDE SEQUENCE [LARGE SCALE GENOMIC DNA]</scope>
    <source>
        <strain evidence="3 4">Ak56</strain>
    </source>
</reference>